<reference evidence="5" key="1">
    <citation type="journal article" date="2019" name="Int. J. Syst. Evol. Microbiol.">
        <title>The Global Catalogue of Microorganisms (GCM) 10K type strain sequencing project: providing services to taxonomists for standard genome sequencing and annotation.</title>
        <authorList>
            <consortium name="The Broad Institute Genomics Platform"/>
            <consortium name="The Broad Institute Genome Sequencing Center for Infectious Disease"/>
            <person name="Wu L."/>
            <person name="Ma J."/>
        </authorList>
    </citation>
    <scope>NUCLEOTIDE SEQUENCE [LARGE SCALE GENOMIC DNA]</scope>
    <source>
        <strain evidence="5">CGMCC 4.7382</strain>
    </source>
</reference>
<evidence type="ECO:0000313" key="5">
    <source>
        <dbReference type="Proteomes" id="UP001596540"/>
    </source>
</evidence>
<feature type="region of interest" description="Disordered" evidence="2">
    <location>
        <begin position="1"/>
        <end position="21"/>
    </location>
</feature>
<dbReference type="Pfam" id="PF00171">
    <property type="entry name" value="Aldedh"/>
    <property type="match status" value="1"/>
</dbReference>
<evidence type="ECO:0000259" key="3">
    <source>
        <dbReference type="Pfam" id="PF00171"/>
    </source>
</evidence>
<dbReference type="Gene3D" id="3.40.605.10">
    <property type="entry name" value="Aldehyde Dehydrogenase, Chain A, domain 1"/>
    <property type="match status" value="1"/>
</dbReference>
<dbReference type="Proteomes" id="UP001596540">
    <property type="component" value="Unassembled WGS sequence"/>
</dbReference>
<name>A0ABW2KKC8_9ACTN</name>
<dbReference type="SUPFAM" id="SSF53720">
    <property type="entry name" value="ALDH-like"/>
    <property type="match status" value="1"/>
</dbReference>
<evidence type="ECO:0000256" key="2">
    <source>
        <dbReference type="SAM" id="MobiDB-lite"/>
    </source>
</evidence>
<dbReference type="RefSeq" id="WP_379872962.1">
    <property type="nucleotide sequence ID" value="NZ_JBHTBH010000011.1"/>
</dbReference>
<dbReference type="InterPro" id="IPR016163">
    <property type="entry name" value="Ald_DH_C"/>
</dbReference>
<dbReference type="PANTHER" id="PTHR11699">
    <property type="entry name" value="ALDEHYDE DEHYDROGENASE-RELATED"/>
    <property type="match status" value="1"/>
</dbReference>
<feature type="domain" description="Aldehyde dehydrogenase" evidence="3">
    <location>
        <begin position="31"/>
        <end position="88"/>
    </location>
</feature>
<dbReference type="InterPro" id="IPR016162">
    <property type="entry name" value="Ald_DH_N"/>
</dbReference>
<comment type="caution">
    <text evidence="4">The sequence shown here is derived from an EMBL/GenBank/DDBJ whole genome shotgun (WGS) entry which is preliminary data.</text>
</comment>
<dbReference type="Gene3D" id="3.40.309.10">
    <property type="entry name" value="Aldehyde Dehydrogenase, Chain A, domain 2"/>
    <property type="match status" value="1"/>
</dbReference>
<organism evidence="4 5">
    <name type="scientific">Marinactinospora rubrisoli</name>
    <dbReference type="NCBI Taxonomy" id="2715399"/>
    <lineage>
        <taxon>Bacteria</taxon>
        <taxon>Bacillati</taxon>
        <taxon>Actinomycetota</taxon>
        <taxon>Actinomycetes</taxon>
        <taxon>Streptosporangiales</taxon>
        <taxon>Nocardiopsidaceae</taxon>
        <taxon>Marinactinospora</taxon>
    </lineage>
</organism>
<dbReference type="InterPro" id="IPR015590">
    <property type="entry name" value="Aldehyde_DH_dom"/>
</dbReference>
<protein>
    <submittedName>
        <fullName evidence="4">Aldehyde dehydrogenase family protein</fullName>
    </submittedName>
</protein>
<accession>A0ABW2KKC8</accession>
<evidence type="ECO:0000313" key="4">
    <source>
        <dbReference type="EMBL" id="MFC7330318.1"/>
    </source>
</evidence>
<dbReference type="InterPro" id="IPR016161">
    <property type="entry name" value="Ald_DH/histidinol_DH"/>
</dbReference>
<sequence>MGAGPQPFTDLGHHERGGALDDWGAAGVRRVAGVWTRDLARAHRMADRREAGTVWVNTYRSMYPMSPREGFGRSGLGVEHGTEVIREYRG</sequence>
<proteinExistence type="predicted"/>
<gene>
    <name evidence="4" type="ORF">ACFQRF_21560</name>
</gene>
<evidence type="ECO:0000256" key="1">
    <source>
        <dbReference type="ARBA" id="ARBA00023002"/>
    </source>
</evidence>
<keyword evidence="1" id="KW-0560">Oxidoreductase</keyword>
<keyword evidence="5" id="KW-1185">Reference proteome</keyword>
<dbReference type="EMBL" id="JBHTBH010000011">
    <property type="protein sequence ID" value="MFC7330318.1"/>
    <property type="molecule type" value="Genomic_DNA"/>
</dbReference>